<reference evidence="1" key="1">
    <citation type="submission" date="2014-11" db="EMBL/GenBank/DDBJ databases">
        <authorList>
            <person name="Amaro Gonzalez C."/>
        </authorList>
    </citation>
    <scope>NUCLEOTIDE SEQUENCE</scope>
</reference>
<organism evidence="1">
    <name type="scientific">Anguilla anguilla</name>
    <name type="common">European freshwater eel</name>
    <name type="synonym">Muraena anguilla</name>
    <dbReference type="NCBI Taxonomy" id="7936"/>
    <lineage>
        <taxon>Eukaryota</taxon>
        <taxon>Metazoa</taxon>
        <taxon>Chordata</taxon>
        <taxon>Craniata</taxon>
        <taxon>Vertebrata</taxon>
        <taxon>Euteleostomi</taxon>
        <taxon>Actinopterygii</taxon>
        <taxon>Neopterygii</taxon>
        <taxon>Teleostei</taxon>
        <taxon>Anguilliformes</taxon>
        <taxon>Anguillidae</taxon>
        <taxon>Anguilla</taxon>
    </lineage>
</organism>
<protein>
    <submittedName>
        <fullName evidence="1">Uncharacterized protein</fullName>
    </submittedName>
</protein>
<proteinExistence type="predicted"/>
<dbReference type="AlphaFoldDB" id="A0A0E9VI60"/>
<evidence type="ECO:0000313" key="1">
    <source>
        <dbReference type="EMBL" id="JAH77125.1"/>
    </source>
</evidence>
<name>A0A0E9VI60_ANGAN</name>
<dbReference type="EMBL" id="GBXM01031452">
    <property type="protein sequence ID" value="JAH77125.1"/>
    <property type="molecule type" value="Transcribed_RNA"/>
</dbReference>
<sequence>MYKLKSSSSAVPLLLLFKHQFLGHLKKGEKSGEEP</sequence>
<reference evidence="1" key="2">
    <citation type="journal article" date="2015" name="Fish Shellfish Immunol.">
        <title>Early steps in the European eel (Anguilla anguilla)-Vibrio vulnificus interaction in the gills: Role of the RtxA13 toxin.</title>
        <authorList>
            <person name="Callol A."/>
            <person name="Pajuelo D."/>
            <person name="Ebbesson L."/>
            <person name="Teles M."/>
            <person name="MacKenzie S."/>
            <person name="Amaro C."/>
        </authorList>
    </citation>
    <scope>NUCLEOTIDE SEQUENCE</scope>
</reference>
<accession>A0A0E9VI60</accession>